<evidence type="ECO:0000256" key="2">
    <source>
        <dbReference type="ARBA" id="ARBA00004651"/>
    </source>
</evidence>
<protein>
    <recommendedName>
        <fullName evidence="10">Gasdermin bGSDM</fullName>
    </recommendedName>
    <alternativeName>
        <fullName evidence="11">Bacterial gasdermin</fullName>
    </alternativeName>
</protein>
<comment type="subcellular location">
    <subcellularLocation>
        <location evidence="2">Cell membrane</location>
        <topology evidence="2">Multi-pass membrane protein</topology>
    </subcellularLocation>
    <subcellularLocation>
        <location evidence="1">Cytoplasm</location>
    </subcellularLocation>
</comment>
<dbReference type="Pfam" id="PF26164">
    <property type="entry name" value="Bact_GSDM"/>
    <property type="match status" value="1"/>
</dbReference>
<accession>A0ABP8DIF7</accession>
<keyword evidence="8" id="KW-0472">Membrane</keyword>
<evidence type="ECO:0000256" key="10">
    <source>
        <dbReference type="ARBA" id="ARBA00093798"/>
    </source>
</evidence>
<evidence type="ECO:0000313" key="13">
    <source>
        <dbReference type="Proteomes" id="UP001500620"/>
    </source>
</evidence>
<comment type="caution">
    <text evidence="12">The sequence shown here is derived from an EMBL/GenBank/DDBJ whole genome shotgun (WGS) entry which is preliminary data.</text>
</comment>
<gene>
    <name evidence="12" type="ORF">GCM10022255_071410</name>
</gene>
<proteinExistence type="inferred from homology"/>
<evidence type="ECO:0000256" key="3">
    <source>
        <dbReference type="ARBA" id="ARBA00022452"/>
    </source>
</evidence>
<name>A0ABP8DIF7_9ACTN</name>
<comment type="similarity">
    <text evidence="9">Belongs to the bacterial gasdermin family.</text>
</comment>
<evidence type="ECO:0000256" key="7">
    <source>
        <dbReference type="ARBA" id="ARBA00023118"/>
    </source>
</evidence>
<keyword evidence="4" id="KW-1003">Cell membrane</keyword>
<dbReference type="RefSeq" id="WP_345133830.1">
    <property type="nucleotide sequence ID" value="NZ_BAABAT010000025.1"/>
</dbReference>
<dbReference type="EMBL" id="BAABAT010000025">
    <property type="protein sequence ID" value="GAA4256860.1"/>
    <property type="molecule type" value="Genomic_DNA"/>
</dbReference>
<reference evidence="13" key="1">
    <citation type="journal article" date="2019" name="Int. J. Syst. Evol. Microbiol.">
        <title>The Global Catalogue of Microorganisms (GCM) 10K type strain sequencing project: providing services to taxonomists for standard genome sequencing and annotation.</title>
        <authorList>
            <consortium name="The Broad Institute Genomics Platform"/>
            <consortium name="The Broad Institute Genome Sequencing Center for Infectious Disease"/>
            <person name="Wu L."/>
            <person name="Ma J."/>
        </authorList>
    </citation>
    <scope>NUCLEOTIDE SEQUENCE [LARGE SCALE GENOMIC DNA]</scope>
    <source>
        <strain evidence="13">JCM 17441</strain>
    </source>
</reference>
<evidence type="ECO:0000256" key="5">
    <source>
        <dbReference type="ARBA" id="ARBA00022490"/>
    </source>
</evidence>
<keyword evidence="6" id="KW-0812">Transmembrane</keyword>
<keyword evidence="13" id="KW-1185">Reference proteome</keyword>
<evidence type="ECO:0000256" key="1">
    <source>
        <dbReference type="ARBA" id="ARBA00004496"/>
    </source>
</evidence>
<evidence type="ECO:0000313" key="12">
    <source>
        <dbReference type="EMBL" id="GAA4256860.1"/>
    </source>
</evidence>
<dbReference type="Proteomes" id="UP001500620">
    <property type="component" value="Unassembled WGS sequence"/>
</dbReference>
<organism evidence="12 13">
    <name type="scientific">Dactylosporangium darangshiense</name>
    <dbReference type="NCBI Taxonomy" id="579108"/>
    <lineage>
        <taxon>Bacteria</taxon>
        <taxon>Bacillati</taxon>
        <taxon>Actinomycetota</taxon>
        <taxon>Actinomycetes</taxon>
        <taxon>Micromonosporales</taxon>
        <taxon>Micromonosporaceae</taxon>
        <taxon>Dactylosporangium</taxon>
    </lineage>
</organism>
<evidence type="ECO:0000256" key="8">
    <source>
        <dbReference type="ARBA" id="ARBA00023136"/>
    </source>
</evidence>
<dbReference type="InterPro" id="IPR058978">
    <property type="entry name" value="GSDM_bact-type"/>
</dbReference>
<evidence type="ECO:0000256" key="6">
    <source>
        <dbReference type="ARBA" id="ARBA00022692"/>
    </source>
</evidence>
<keyword evidence="3" id="KW-1134">Transmembrane beta strand</keyword>
<evidence type="ECO:0000256" key="9">
    <source>
        <dbReference type="ARBA" id="ARBA00093769"/>
    </source>
</evidence>
<keyword evidence="5" id="KW-0963">Cytoplasm</keyword>
<evidence type="ECO:0000256" key="11">
    <source>
        <dbReference type="ARBA" id="ARBA00093802"/>
    </source>
</evidence>
<evidence type="ECO:0000256" key="4">
    <source>
        <dbReference type="ARBA" id="ARBA00022475"/>
    </source>
</evidence>
<keyword evidence="7" id="KW-0051">Antiviral defense</keyword>
<sequence length="266" mass="28247">MCRRTTTDPLVRAFLDRYGLNLLTVPRAAASIGDLYVVQGGRVLPPASVNGFLRPTPQLPPARHETLADLSGVASSTISWEAGIGLFEGFLAALGAAALVDAVKAEYRRSQVASLSFRFSDCRRTSVDLGSLGSQLTGARPDPDHPLWTSGSRYYLATGVVRSQSLSVRAERADGQAAKLDLSVLRTAGVAAAVSVAQTGAAELRYAGTLRLAIGVELVELRFDPIAGLRFLVQEATLNVREDTVPTRAFLGGPDDDAFIVVEPNP</sequence>